<dbReference type="EMBL" id="CAJVQC010105503">
    <property type="protein sequence ID" value="CAG8833063.1"/>
    <property type="molecule type" value="Genomic_DNA"/>
</dbReference>
<proteinExistence type="predicted"/>
<organism evidence="1 2">
    <name type="scientific">Racocetra persica</name>
    <dbReference type="NCBI Taxonomy" id="160502"/>
    <lineage>
        <taxon>Eukaryota</taxon>
        <taxon>Fungi</taxon>
        <taxon>Fungi incertae sedis</taxon>
        <taxon>Mucoromycota</taxon>
        <taxon>Glomeromycotina</taxon>
        <taxon>Glomeromycetes</taxon>
        <taxon>Diversisporales</taxon>
        <taxon>Gigasporaceae</taxon>
        <taxon>Racocetra</taxon>
    </lineage>
</organism>
<gene>
    <name evidence="1" type="ORF">RPERSI_LOCUS28690</name>
</gene>
<evidence type="ECO:0000313" key="1">
    <source>
        <dbReference type="EMBL" id="CAG8833063.1"/>
    </source>
</evidence>
<name>A0ACA9S9Z0_9GLOM</name>
<feature type="non-terminal residue" evidence="1">
    <location>
        <position position="1"/>
    </location>
</feature>
<reference evidence="1" key="1">
    <citation type="submission" date="2021-06" db="EMBL/GenBank/DDBJ databases">
        <authorList>
            <person name="Kallberg Y."/>
            <person name="Tangrot J."/>
            <person name="Rosling A."/>
        </authorList>
    </citation>
    <scope>NUCLEOTIDE SEQUENCE</scope>
    <source>
        <strain evidence="1">MA461A</strain>
    </source>
</reference>
<evidence type="ECO:0000313" key="2">
    <source>
        <dbReference type="Proteomes" id="UP000789920"/>
    </source>
</evidence>
<accession>A0ACA9S9Z0</accession>
<protein>
    <submittedName>
        <fullName evidence="1">30905_t:CDS:1</fullName>
    </submittedName>
</protein>
<dbReference type="Proteomes" id="UP000789920">
    <property type="component" value="Unassembled WGS sequence"/>
</dbReference>
<comment type="caution">
    <text evidence="1">The sequence shown here is derived from an EMBL/GenBank/DDBJ whole genome shotgun (WGS) entry which is preliminary data.</text>
</comment>
<sequence length="168" mass="19341">PNPPYNEPEKFKDFIKDKTIISGEYPKPISIPIPRGKFVIKLPDFEMSSELKQLFEKPKSEVIGILSNVQLNPNEYIKFFTNLLYAEEYEITAGFKIYDRRGTTLTRCGEYLTLDVPGLAEERPSVVPGNYILVVKCGVEDGKAYKGYVYRTRVDKIDIKFGRSFLER</sequence>
<keyword evidence="2" id="KW-1185">Reference proteome</keyword>
<feature type="non-terminal residue" evidence="1">
    <location>
        <position position="168"/>
    </location>
</feature>